<evidence type="ECO:0000256" key="1">
    <source>
        <dbReference type="SAM" id="MobiDB-lite"/>
    </source>
</evidence>
<proteinExistence type="predicted"/>
<feature type="compositionally biased region" description="Gly residues" evidence="1">
    <location>
        <begin position="1"/>
        <end position="10"/>
    </location>
</feature>
<dbReference type="EMBL" id="JAPFRF010000024">
    <property type="protein sequence ID" value="KAJ7303176.1"/>
    <property type="molecule type" value="Genomic_DNA"/>
</dbReference>
<dbReference type="AlphaFoldDB" id="A0A9Q0X8H1"/>
<dbReference type="Proteomes" id="UP001142489">
    <property type="component" value="Unassembled WGS sequence"/>
</dbReference>
<reference evidence="2" key="1">
    <citation type="journal article" date="2023" name="DNA Res.">
        <title>Chromosome-level genome assembly of Phrynocephalus forsythii using third-generation DNA sequencing and Hi-C analysis.</title>
        <authorList>
            <person name="Qi Y."/>
            <person name="Zhao W."/>
            <person name="Zhao Y."/>
            <person name="Niu C."/>
            <person name="Cao S."/>
            <person name="Zhang Y."/>
        </authorList>
    </citation>
    <scope>NUCLEOTIDE SEQUENCE</scope>
    <source>
        <tissue evidence="2">Muscle</tissue>
    </source>
</reference>
<feature type="region of interest" description="Disordered" evidence="1">
    <location>
        <begin position="88"/>
        <end position="111"/>
    </location>
</feature>
<evidence type="ECO:0000313" key="3">
    <source>
        <dbReference type="Proteomes" id="UP001142489"/>
    </source>
</evidence>
<accession>A0A9Q0X8H1</accession>
<protein>
    <submittedName>
        <fullName evidence="2">Uncharacterized protein</fullName>
    </submittedName>
</protein>
<gene>
    <name evidence="2" type="ORF">JRQ81_012109</name>
</gene>
<organism evidence="2 3">
    <name type="scientific">Phrynocephalus forsythii</name>
    <dbReference type="NCBI Taxonomy" id="171643"/>
    <lineage>
        <taxon>Eukaryota</taxon>
        <taxon>Metazoa</taxon>
        <taxon>Chordata</taxon>
        <taxon>Craniata</taxon>
        <taxon>Vertebrata</taxon>
        <taxon>Euteleostomi</taxon>
        <taxon>Lepidosauria</taxon>
        <taxon>Squamata</taxon>
        <taxon>Bifurcata</taxon>
        <taxon>Unidentata</taxon>
        <taxon>Episquamata</taxon>
        <taxon>Toxicofera</taxon>
        <taxon>Iguania</taxon>
        <taxon>Acrodonta</taxon>
        <taxon>Agamidae</taxon>
        <taxon>Agaminae</taxon>
        <taxon>Phrynocephalus</taxon>
    </lineage>
</organism>
<name>A0A9Q0X8H1_9SAUR</name>
<comment type="caution">
    <text evidence="2">The sequence shown here is derived from an EMBL/GenBank/DDBJ whole genome shotgun (WGS) entry which is preliminary data.</text>
</comment>
<evidence type="ECO:0000313" key="2">
    <source>
        <dbReference type="EMBL" id="KAJ7303176.1"/>
    </source>
</evidence>
<feature type="region of interest" description="Disordered" evidence="1">
    <location>
        <begin position="1"/>
        <end position="40"/>
    </location>
</feature>
<sequence length="252" mass="27398">MVGVQTGGTAGEKYGNKGSGHQPTDGACGGGDARCTQSRAHHQPQHSGRICQSCWWPGSKRFLLLECTAVSLPSRPVVRTTTIVSPSVAGAAAAAGSPPPPPMRDMPGGSPRVAKQLCGRGRLWSVTQVGRKKQQHYHHHHYHPHPLLSAGDDNDEEDDLLRLLQQLNLSGVKVQDCVGLEMGKTCNDTEFWSNKDLTERMAKNQHRTSPFQLRGLMPALEVLLRTGRKPPEKAFSVEAGATSPWEMFSLIV</sequence>
<keyword evidence="3" id="KW-1185">Reference proteome</keyword>